<dbReference type="SMART" id="SM00823">
    <property type="entry name" value="PKS_PP"/>
    <property type="match status" value="1"/>
</dbReference>
<dbReference type="FunFam" id="2.30.38.10:FF:000001">
    <property type="entry name" value="Non-ribosomal peptide synthetase PvdI"/>
    <property type="match status" value="1"/>
</dbReference>
<dbReference type="GO" id="GO:0031177">
    <property type="term" value="F:phosphopantetheine binding"/>
    <property type="evidence" value="ECO:0007669"/>
    <property type="project" value="InterPro"/>
</dbReference>
<accession>A0A919DB82</accession>
<sequence>MRPAANTLHGRFLEHAAKTPDAPAVFCDAGVLTYGELDRRSALLAEQLMLQGAGPGVVVGLCVERAANLFVCLLGILRAGASYLPLDPKYPDERLRFMVRDSGTGLLLTTPAARDRCPEGPAVLVLDGDSVTVVPGADGGRPVATVPDDIAYVIYTSGSTGQPKGVAIGHGNCAAMLAETDLLFAECDLSGVAAVSSICFDLAVMEIFTPLSRGGGVVLVDSAVHLPESPHLHRVTHLNTVPSVMAGLLDAGGLPPSLRTVVLGGEAVRRRLVDRVYRETRADRVFNGYGPTEGTVFCTFKLVPPDESGEPSIGAPSSTARLYVLDERLRPLPDGQPGELYLGGAGLAWGYVNRPRLTAERFVPDPHLDGERMYRTGDLARFLPNGELEFAGRADHQVKVRGYRIELEEAEAWLSGCPEVREAAVVVHTAEERPDAASLVAYVVPNDLPDTAATGSGPWLDPALQSRITDRLNELLPDYMVPETVVFLAAFPVSPNGKLDRTALPEPPTPDTPLALDAPTTPTETALAELWGELLGREPRTIGVRDAFYDLGGNSLLLVRLAKRMSRRFDRRVGVSDLFRFRDIESLAKWLDEDGGDATPDAVAEARRRASARRSVVRGRGRPAGG</sequence>
<dbReference type="Pfam" id="PF13193">
    <property type="entry name" value="AMP-binding_C"/>
    <property type="match status" value="1"/>
</dbReference>
<dbReference type="InterPro" id="IPR010071">
    <property type="entry name" value="AA_adenyl_dom"/>
</dbReference>
<dbReference type="GO" id="GO:0017000">
    <property type="term" value="P:antibiotic biosynthetic process"/>
    <property type="evidence" value="ECO:0007669"/>
    <property type="project" value="UniProtKB-ARBA"/>
</dbReference>
<dbReference type="InterPro" id="IPR020806">
    <property type="entry name" value="PKS_PP-bd"/>
</dbReference>
<dbReference type="Gene3D" id="3.40.50.980">
    <property type="match status" value="2"/>
</dbReference>
<keyword evidence="2" id="KW-0596">Phosphopantetheine</keyword>
<dbReference type="Pfam" id="PF00501">
    <property type="entry name" value="AMP-binding"/>
    <property type="match status" value="1"/>
</dbReference>
<dbReference type="Gene3D" id="2.30.38.10">
    <property type="entry name" value="Luciferase, Domain 3"/>
    <property type="match status" value="1"/>
</dbReference>
<reference evidence="6" key="1">
    <citation type="journal article" date="2014" name="Int. J. Syst. Evol. Microbiol.">
        <title>Complete genome sequence of Corynebacterium casei LMG S-19264T (=DSM 44701T), isolated from a smear-ripened cheese.</title>
        <authorList>
            <consortium name="US DOE Joint Genome Institute (JGI-PGF)"/>
            <person name="Walter F."/>
            <person name="Albersmeier A."/>
            <person name="Kalinowski J."/>
            <person name="Ruckert C."/>
        </authorList>
    </citation>
    <scope>NUCLEOTIDE SEQUENCE</scope>
    <source>
        <strain evidence="6">CGMCC 4.7403</strain>
    </source>
</reference>
<evidence type="ECO:0000256" key="1">
    <source>
        <dbReference type="ARBA" id="ARBA00001957"/>
    </source>
</evidence>
<feature type="compositionally biased region" description="Basic residues" evidence="4">
    <location>
        <begin position="609"/>
        <end position="626"/>
    </location>
</feature>
<dbReference type="InterPro" id="IPR020459">
    <property type="entry name" value="AMP-binding"/>
</dbReference>
<dbReference type="InterPro" id="IPR006162">
    <property type="entry name" value="Ppantetheine_attach_site"/>
</dbReference>
<feature type="region of interest" description="Disordered" evidence="4">
    <location>
        <begin position="593"/>
        <end position="626"/>
    </location>
</feature>
<dbReference type="GO" id="GO:0043041">
    <property type="term" value="P:amino acid activation for nonribosomal peptide biosynthetic process"/>
    <property type="evidence" value="ECO:0007669"/>
    <property type="project" value="TreeGrafter"/>
</dbReference>
<reference evidence="6" key="2">
    <citation type="submission" date="2020-09" db="EMBL/GenBank/DDBJ databases">
        <authorList>
            <person name="Sun Q."/>
            <person name="Zhou Y."/>
        </authorList>
    </citation>
    <scope>NUCLEOTIDE SEQUENCE</scope>
    <source>
        <strain evidence="6">CGMCC 4.7403</strain>
    </source>
</reference>
<dbReference type="SUPFAM" id="SSF56801">
    <property type="entry name" value="Acetyl-CoA synthetase-like"/>
    <property type="match status" value="1"/>
</dbReference>
<dbReference type="Gene3D" id="3.40.50.1820">
    <property type="entry name" value="alpha/beta hydrolase"/>
    <property type="match status" value="1"/>
</dbReference>
<dbReference type="PANTHER" id="PTHR45527">
    <property type="entry name" value="NONRIBOSOMAL PEPTIDE SYNTHETASE"/>
    <property type="match status" value="1"/>
</dbReference>
<comment type="caution">
    <text evidence="6">The sequence shown here is derived from an EMBL/GenBank/DDBJ whole genome shotgun (WGS) entry which is preliminary data.</text>
</comment>
<dbReference type="SUPFAM" id="SSF47336">
    <property type="entry name" value="ACP-like"/>
    <property type="match status" value="1"/>
</dbReference>
<comment type="cofactor">
    <cofactor evidence="1">
        <name>pantetheine 4'-phosphate</name>
        <dbReference type="ChEBI" id="CHEBI:47942"/>
    </cofactor>
</comment>
<dbReference type="GO" id="GO:0044550">
    <property type="term" value="P:secondary metabolite biosynthetic process"/>
    <property type="evidence" value="ECO:0007669"/>
    <property type="project" value="TreeGrafter"/>
</dbReference>
<name>A0A919DB82_9ACTN</name>
<evidence type="ECO:0000256" key="2">
    <source>
        <dbReference type="ARBA" id="ARBA00022450"/>
    </source>
</evidence>
<dbReference type="Gene3D" id="3.30.300.30">
    <property type="match status" value="1"/>
</dbReference>
<dbReference type="InterPro" id="IPR000873">
    <property type="entry name" value="AMP-dep_synth/lig_dom"/>
</dbReference>
<protein>
    <recommendedName>
        <fullName evidence="5">Carrier domain-containing protein</fullName>
    </recommendedName>
</protein>
<gene>
    <name evidence="6" type="ORF">GCM10017771_45030</name>
</gene>
<evidence type="ECO:0000313" key="7">
    <source>
        <dbReference type="Proteomes" id="UP000603227"/>
    </source>
</evidence>
<dbReference type="InterPro" id="IPR025110">
    <property type="entry name" value="AMP-bd_C"/>
</dbReference>
<dbReference type="Pfam" id="PF00550">
    <property type="entry name" value="PP-binding"/>
    <property type="match status" value="1"/>
</dbReference>
<dbReference type="PANTHER" id="PTHR45527:SF1">
    <property type="entry name" value="FATTY ACID SYNTHASE"/>
    <property type="match status" value="1"/>
</dbReference>
<dbReference type="PROSITE" id="PS50075">
    <property type="entry name" value="CARRIER"/>
    <property type="match status" value="1"/>
</dbReference>
<dbReference type="InterPro" id="IPR020845">
    <property type="entry name" value="AMP-binding_CS"/>
</dbReference>
<evidence type="ECO:0000259" key="5">
    <source>
        <dbReference type="PROSITE" id="PS50075"/>
    </source>
</evidence>
<evidence type="ECO:0000256" key="3">
    <source>
        <dbReference type="ARBA" id="ARBA00022553"/>
    </source>
</evidence>
<dbReference type="GO" id="GO:0005737">
    <property type="term" value="C:cytoplasm"/>
    <property type="evidence" value="ECO:0007669"/>
    <property type="project" value="TreeGrafter"/>
</dbReference>
<feature type="domain" description="Carrier" evidence="5">
    <location>
        <begin position="518"/>
        <end position="595"/>
    </location>
</feature>
<dbReference type="FunFam" id="3.40.50.980:FF:000001">
    <property type="entry name" value="Non-ribosomal peptide synthetase"/>
    <property type="match status" value="1"/>
</dbReference>
<dbReference type="InterPro" id="IPR045851">
    <property type="entry name" value="AMP-bd_C_sf"/>
</dbReference>
<organism evidence="6 7">
    <name type="scientific">Streptomyces capitiformicae</name>
    <dbReference type="NCBI Taxonomy" id="2014920"/>
    <lineage>
        <taxon>Bacteria</taxon>
        <taxon>Bacillati</taxon>
        <taxon>Actinomycetota</taxon>
        <taxon>Actinomycetes</taxon>
        <taxon>Kitasatosporales</taxon>
        <taxon>Streptomycetaceae</taxon>
        <taxon>Streptomyces</taxon>
    </lineage>
</organism>
<dbReference type="Proteomes" id="UP000603227">
    <property type="component" value="Unassembled WGS sequence"/>
</dbReference>
<dbReference type="AlphaFoldDB" id="A0A919DB82"/>
<keyword evidence="7" id="KW-1185">Reference proteome</keyword>
<dbReference type="PRINTS" id="PR00154">
    <property type="entry name" value="AMPBINDING"/>
</dbReference>
<evidence type="ECO:0000313" key="6">
    <source>
        <dbReference type="EMBL" id="GHE29351.1"/>
    </source>
</evidence>
<proteinExistence type="predicted"/>
<dbReference type="NCBIfam" id="TIGR01733">
    <property type="entry name" value="AA-adenyl-dom"/>
    <property type="match status" value="1"/>
</dbReference>
<dbReference type="PROSITE" id="PS00455">
    <property type="entry name" value="AMP_BINDING"/>
    <property type="match status" value="1"/>
</dbReference>
<dbReference type="RefSeq" id="WP_189784279.1">
    <property type="nucleotide sequence ID" value="NZ_BNAT01000015.1"/>
</dbReference>
<dbReference type="EMBL" id="BNAT01000015">
    <property type="protein sequence ID" value="GHE29351.1"/>
    <property type="molecule type" value="Genomic_DNA"/>
</dbReference>
<dbReference type="InterPro" id="IPR009081">
    <property type="entry name" value="PP-bd_ACP"/>
</dbReference>
<keyword evidence="3" id="KW-0597">Phosphoprotein</keyword>
<dbReference type="PROSITE" id="PS00012">
    <property type="entry name" value="PHOSPHOPANTETHEINE"/>
    <property type="match status" value="1"/>
</dbReference>
<evidence type="ECO:0000256" key="4">
    <source>
        <dbReference type="SAM" id="MobiDB-lite"/>
    </source>
</evidence>
<dbReference type="InterPro" id="IPR036736">
    <property type="entry name" value="ACP-like_sf"/>
</dbReference>
<dbReference type="InterPro" id="IPR029058">
    <property type="entry name" value="AB_hydrolase_fold"/>
</dbReference>